<dbReference type="EMBL" id="CAUYUJ010005592">
    <property type="protein sequence ID" value="CAK0814283.1"/>
    <property type="molecule type" value="Genomic_DNA"/>
</dbReference>
<proteinExistence type="inferred from homology"/>
<comment type="catalytic activity">
    <reaction evidence="1">
        <text>Hydrolysis of terminal, non-reducing beta-D-glucosyl residues with release of beta-D-glucose.</text>
        <dbReference type="EC" id="3.2.1.21"/>
    </reaction>
</comment>
<dbReference type="EC" id="3.2.1.21" evidence="3"/>
<evidence type="ECO:0000256" key="2">
    <source>
        <dbReference type="ARBA" id="ARBA00005336"/>
    </source>
</evidence>
<dbReference type="InterPro" id="IPR001764">
    <property type="entry name" value="Glyco_hydro_3_N"/>
</dbReference>
<dbReference type="InterPro" id="IPR036962">
    <property type="entry name" value="Glyco_hydro_3_N_sf"/>
</dbReference>
<evidence type="ECO:0000256" key="3">
    <source>
        <dbReference type="ARBA" id="ARBA00012744"/>
    </source>
</evidence>
<protein>
    <recommendedName>
        <fullName evidence="3">beta-glucosidase</fullName>
        <ecNumber evidence="3">3.2.1.21</ecNumber>
    </recommendedName>
</protein>
<gene>
    <name evidence="6" type="ORF">PCOR1329_LOCUS17933</name>
</gene>
<sequence length="118" mass="13323">MSTQETNRGTYNNVAPERVRWEVHYPAFQAGVEACLASVMCSYTGVNGDHSCENNWLLQGDLKDRMDFTGWVMSDWWAVKNMSKGLSAECVRSCQEAIHLGTRLFLTWTISRALARTG</sequence>
<dbReference type="SUPFAM" id="SSF51445">
    <property type="entry name" value="(Trans)glycosidases"/>
    <property type="match status" value="1"/>
</dbReference>
<evidence type="ECO:0000256" key="4">
    <source>
        <dbReference type="ARBA" id="ARBA00022801"/>
    </source>
</evidence>
<name>A0ABN9RA76_9DINO</name>
<feature type="domain" description="Glycoside hydrolase family 3 N-terminal" evidence="5">
    <location>
        <begin position="16"/>
        <end position="106"/>
    </location>
</feature>
<dbReference type="Gene3D" id="3.20.20.300">
    <property type="entry name" value="Glycoside hydrolase, family 3, N-terminal domain"/>
    <property type="match status" value="1"/>
</dbReference>
<dbReference type="Pfam" id="PF00933">
    <property type="entry name" value="Glyco_hydro_3"/>
    <property type="match status" value="1"/>
</dbReference>
<dbReference type="InterPro" id="IPR017853">
    <property type="entry name" value="GH"/>
</dbReference>
<dbReference type="Proteomes" id="UP001189429">
    <property type="component" value="Unassembled WGS sequence"/>
</dbReference>
<comment type="caution">
    <text evidence="6">The sequence shown here is derived from an EMBL/GenBank/DDBJ whole genome shotgun (WGS) entry which is preliminary data.</text>
</comment>
<evidence type="ECO:0000256" key="1">
    <source>
        <dbReference type="ARBA" id="ARBA00000448"/>
    </source>
</evidence>
<dbReference type="PANTHER" id="PTHR42715:SF10">
    <property type="entry name" value="BETA-GLUCOSIDASE"/>
    <property type="match status" value="1"/>
</dbReference>
<evidence type="ECO:0000313" key="6">
    <source>
        <dbReference type="EMBL" id="CAK0814283.1"/>
    </source>
</evidence>
<keyword evidence="7" id="KW-1185">Reference proteome</keyword>
<evidence type="ECO:0000259" key="5">
    <source>
        <dbReference type="Pfam" id="PF00933"/>
    </source>
</evidence>
<accession>A0ABN9RA76</accession>
<organism evidence="6 7">
    <name type="scientific">Prorocentrum cordatum</name>
    <dbReference type="NCBI Taxonomy" id="2364126"/>
    <lineage>
        <taxon>Eukaryota</taxon>
        <taxon>Sar</taxon>
        <taxon>Alveolata</taxon>
        <taxon>Dinophyceae</taxon>
        <taxon>Prorocentrales</taxon>
        <taxon>Prorocentraceae</taxon>
        <taxon>Prorocentrum</taxon>
    </lineage>
</organism>
<evidence type="ECO:0000313" key="7">
    <source>
        <dbReference type="Proteomes" id="UP001189429"/>
    </source>
</evidence>
<reference evidence="6" key="1">
    <citation type="submission" date="2023-10" db="EMBL/GenBank/DDBJ databases">
        <authorList>
            <person name="Chen Y."/>
            <person name="Shah S."/>
            <person name="Dougan E. K."/>
            <person name="Thang M."/>
            <person name="Chan C."/>
        </authorList>
    </citation>
    <scope>NUCLEOTIDE SEQUENCE [LARGE SCALE GENOMIC DNA]</scope>
</reference>
<keyword evidence="4" id="KW-0378">Hydrolase</keyword>
<dbReference type="PANTHER" id="PTHR42715">
    <property type="entry name" value="BETA-GLUCOSIDASE"/>
    <property type="match status" value="1"/>
</dbReference>
<comment type="similarity">
    <text evidence="2">Belongs to the glycosyl hydrolase 3 family.</text>
</comment>
<dbReference type="InterPro" id="IPR050288">
    <property type="entry name" value="Cellulose_deg_GH3"/>
</dbReference>